<dbReference type="PANTHER" id="PTHR43228">
    <property type="entry name" value="TWO-COMPONENT RESPONSE REGULATOR"/>
    <property type="match status" value="1"/>
</dbReference>
<dbReference type="PANTHER" id="PTHR43228:SF1">
    <property type="entry name" value="TWO-COMPONENT RESPONSE REGULATOR ARR22"/>
    <property type="match status" value="1"/>
</dbReference>
<feature type="modified residue" description="4-aspartylphosphate" evidence="1">
    <location>
        <position position="65"/>
    </location>
</feature>
<dbReference type="CDD" id="cd00156">
    <property type="entry name" value="REC"/>
    <property type="match status" value="1"/>
</dbReference>
<dbReference type="Gene3D" id="3.40.50.2300">
    <property type="match status" value="1"/>
</dbReference>
<dbReference type="InterPro" id="IPR001789">
    <property type="entry name" value="Sig_transdc_resp-reg_receiver"/>
</dbReference>
<organism evidence="3 4">
    <name type="scientific">Pararhodobacter oceanensis</name>
    <dbReference type="NCBI Taxonomy" id="2172121"/>
    <lineage>
        <taxon>Bacteria</taxon>
        <taxon>Pseudomonadati</taxon>
        <taxon>Pseudomonadota</taxon>
        <taxon>Alphaproteobacteria</taxon>
        <taxon>Rhodobacterales</taxon>
        <taxon>Paracoccaceae</taxon>
        <taxon>Pararhodobacter</taxon>
    </lineage>
</organism>
<accession>A0A2T8HWM0</accession>
<comment type="caution">
    <text evidence="3">The sequence shown here is derived from an EMBL/GenBank/DDBJ whole genome shotgun (WGS) entry which is preliminary data.</text>
</comment>
<protein>
    <submittedName>
        <fullName evidence="3">Response regulator</fullName>
    </submittedName>
</protein>
<dbReference type="GO" id="GO:0000160">
    <property type="term" value="P:phosphorelay signal transduction system"/>
    <property type="evidence" value="ECO:0007669"/>
    <property type="project" value="InterPro"/>
</dbReference>
<dbReference type="SMART" id="SM00448">
    <property type="entry name" value="REC"/>
    <property type="match status" value="1"/>
</dbReference>
<name>A0A2T8HWM0_9RHOB</name>
<gene>
    <name evidence="3" type="ORF">DDE20_06495</name>
</gene>
<feature type="domain" description="Response regulatory" evidence="2">
    <location>
        <begin position="16"/>
        <end position="129"/>
    </location>
</feature>
<evidence type="ECO:0000256" key="1">
    <source>
        <dbReference type="PROSITE-ProRule" id="PRU00169"/>
    </source>
</evidence>
<dbReference type="Proteomes" id="UP000245911">
    <property type="component" value="Unassembled WGS sequence"/>
</dbReference>
<dbReference type="AlphaFoldDB" id="A0A2T8HWM0"/>
<reference evidence="3 4" key="1">
    <citation type="submission" date="2018-04" db="EMBL/GenBank/DDBJ databases">
        <title>Pararhodobacter oceanense sp. nov., isolated from marine intertidal sediment.</title>
        <authorList>
            <person name="Wang X.-L."/>
            <person name="Du Z.-J."/>
        </authorList>
    </citation>
    <scope>NUCLEOTIDE SEQUENCE [LARGE SCALE GENOMIC DNA]</scope>
    <source>
        <strain evidence="3 4">AM505</strain>
    </source>
</reference>
<keyword evidence="4" id="KW-1185">Reference proteome</keyword>
<proteinExistence type="predicted"/>
<dbReference type="SUPFAM" id="SSF52172">
    <property type="entry name" value="CheY-like"/>
    <property type="match status" value="1"/>
</dbReference>
<evidence type="ECO:0000313" key="3">
    <source>
        <dbReference type="EMBL" id="PVH29752.1"/>
    </source>
</evidence>
<dbReference type="EMBL" id="QDKM01000002">
    <property type="protein sequence ID" value="PVH29752.1"/>
    <property type="molecule type" value="Genomic_DNA"/>
</dbReference>
<evidence type="ECO:0000259" key="2">
    <source>
        <dbReference type="PROSITE" id="PS50110"/>
    </source>
</evidence>
<dbReference type="PROSITE" id="PS50110">
    <property type="entry name" value="RESPONSE_REGULATORY"/>
    <property type="match status" value="1"/>
</dbReference>
<dbReference type="InterPro" id="IPR052048">
    <property type="entry name" value="ST_Response_Regulator"/>
</dbReference>
<keyword evidence="1" id="KW-0597">Phosphoprotein</keyword>
<dbReference type="Pfam" id="PF00072">
    <property type="entry name" value="Response_reg"/>
    <property type="match status" value="1"/>
</dbReference>
<sequence>MTDEPFIPGFAIPPHTMLLVEDSRLAAEAVRLICRRSGIRLRRVETLASAALHLKTYRPDIVLIDLGLPDGSGLDLIRALAELSERPERIVAISGHDEMREVALDAGADAFLLKPVSMAQHLRALTGYAPLPSADLAAMDRALGLCAQARSGQRNAGADPLALRDDLRKMRALLGGPEGRRHLQYAGQFLVSVGRALADEGFAEAAQSAVARGDPAALMALMEEQEPAGPLI</sequence>
<evidence type="ECO:0000313" key="4">
    <source>
        <dbReference type="Proteomes" id="UP000245911"/>
    </source>
</evidence>
<dbReference type="InterPro" id="IPR011006">
    <property type="entry name" value="CheY-like_superfamily"/>
</dbReference>